<accession>A0A077ZU39</accession>
<keyword evidence="3" id="KW-1185">Reference proteome</keyword>
<gene>
    <name evidence="2" type="primary">Contig18446.g19584</name>
    <name evidence="2" type="ORF">STYLEM_2368</name>
</gene>
<dbReference type="AlphaFoldDB" id="A0A077ZU39"/>
<dbReference type="InParanoid" id="A0A077ZU39"/>
<feature type="transmembrane region" description="Helical" evidence="1">
    <location>
        <begin position="27"/>
        <end position="45"/>
    </location>
</feature>
<sequence length="226" mass="25372">MEPYTSDLSHSRIRYELDTSLKDVPTILAQIFALLVVAINTAFVGHAGDNAKLAGVGQKWSSINISIAGLRSSNKKIRKSFYFPTKESFKKLGEYLKMEFPQVTCFVFNCGALKFLLLWLAIDATGVHLIIINTHVEIITAHLGAQFATIICFGQAMGELNASNSFWFLYYLLHGMAMIQAEAERPLGNINLAIWMIFFSFQILFLLGAYIFALTLDWAMVGLWWG</sequence>
<proteinExistence type="predicted"/>
<reference evidence="2 3" key="1">
    <citation type="submission" date="2014-06" db="EMBL/GenBank/DDBJ databases">
        <authorList>
            <person name="Swart Estienne"/>
        </authorList>
    </citation>
    <scope>NUCLEOTIDE SEQUENCE [LARGE SCALE GENOMIC DNA]</scope>
    <source>
        <strain evidence="2 3">130c</strain>
    </source>
</reference>
<evidence type="ECO:0000256" key="1">
    <source>
        <dbReference type="SAM" id="Phobius"/>
    </source>
</evidence>
<name>A0A077ZU39_STYLE</name>
<feature type="transmembrane region" description="Helical" evidence="1">
    <location>
        <begin position="193"/>
        <end position="216"/>
    </location>
</feature>
<keyword evidence="1" id="KW-0812">Transmembrane</keyword>
<evidence type="ECO:0000313" key="2">
    <source>
        <dbReference type="EMBL" id="CDW73392.1"/>
    </source>
</evidence>
<dbReference type="Proteomes" id="UP000039865">
    <property type="component" value="Unassembled WGS sequence"/>
</dbReference>
<organism evidence="2 3">
    <name type="scientific">Stylonychia lemnae</name>
    <name type="common">Ciliate</name>
    <dbReference type="NCBI Taxonomy" id="5949"/>
    <lineage>
        <taxon>Eukaryota</taxon>
        <taxon>Sar</taxon>
        <taxon>Alveolata</taxon>
        <taxon>Ciliophora</taxon>
        <taxon>Intramacronucleata</taxon>
        <taxon>Spirotrichea</taxon>
        <taxon>Stichotrichia</taxon>
        <taxon>Sporadotrichida</taxon>
        <taxon>Oxytrichidae</taxon>
        <taxon>Stylonychinae</taxon>
        <taxon>Stylonychia</taxon>
    </lineage>
</organism>
<keyword evidence="1" id="KW-1133">Transmembrane helix</keyword>
<protein>
    <submittedName>
        <fullName evidence="2">Uncharacterized protein</fullName>
    </submittedName>
</protein>
<keyword evidence="1" id="KW-0472">Membrane</keyword>
<dbReference type="EMBL" id="CCKQ01002301">
    <property type="protein sequence ID" value="CDW73392.1"/>
    <property type="molecule type" value="Genomic_DNA"/>
</dbReference>
<evidence type="ECO:0000313" key="3">
    <source>
        <dbReference type="Proteomes" id="UP000039865"/>
    </source>
</evidence>